<gene>
    <name evidence="9" type="ORF">DMH04_34155</name>
</gene>
<dbReference type="Proteomes" id="UP000287547">
    <property type="component" value="Unassembled WGS sequence"/>
</dbReference>
<feature type="transmembrane region" description="Helical" evidence="8">
    <location>
        <begin position="267"/>
        <end position="289"/>
    </location>
</feature>
<feature type="transmembrane region" description="Helical" evidence="8">
    <location>
        <begin position="368"/>
        <end position="388"/>
    </location>
</feature>
<feature type="transmembrane region" description="Helical" evidence="8">
    <location>
        <begin position="238"/>
        <end position="261"/>
    </location>
</feature>
<dbReference type="InterPro" id="IPR036259">
    <property type="entry name" value="MFS_trans_sf"/>
</dbReference>
<dbReference type="SUPFAM" id="SSF103473">
    <property type="entry name" value="MFS general substrate transporter"/>
    <property type="match status" value="1"/>
</dbReference>
<sequence length="442" mass="46048">MATDDLRRSFLRPRASGLAHNRDFRLLWIGESVSKFGTAIATLVMPLVAVGILNSSTFVVTVLSAALWMPWFVIGLPAGAWVDRLPKRPLMITCGWVSAGLLATVPIAAWLGVLTSVHLVVVAILTGTVNVLFSAAYQSYLPMVVERQHSAEANAKLQGSESVAQLAGPSVGGLLAQVVGAVLGVLADALSYVVSAVCLMRMRTVEPEIKPPAGRTSLRGEIAVGLRFVGRDPYMRALTIYGGAANLFAGAFEAIVVVYLVRDVGVSAGAVGVLIAVTGVGGIVGALITTRLARWLGSARAILVCELAGMPFALLIPLTDAGFGLTFFVVGGLIVNAAIVVSSVLGASFRQTYCPPSLLGRVTAATRVVSYGALPFGALIAGALGTWLGLTTTMWITCGALALCGLILFASPVRGAKEFPVAPAGEPDESRQETILSPRRPT</sequence>
<evidence type="ECO:0000256" key="8">
    <source>
        <dbReference type="SAM" id="Phobius"/>
    </source>
</evidence>
<dbReference type="GO" id="GO:0005886">
    <property type="term" value="C:plasma membrane"/>
    <property type="evidence" value="ECO:0007669"/>
    <property type="project" value="UniProtKB-SubCell"/>
</dbReference>
<evidence type="ECO:0000313" key="10">
    <source>
        <dbReference type="Proteomes" id="UP000287547"/>
    </source>
</evidence>
<dbReference type="AlphaFoldDB" id="A0A428Z0T5"/>
<evidence type="ECO:0000256" key="1">
    <source>
        <dbReference type="ARBA" id="ARBA00004651"/>
    </source>
</evidence>
<keyword evidence="4 8" id="KW-0812">Transmembrane</keyword>
<evidence type="ECO:0000256" key="7">
    <source>
        <dbReference type="SAM" id="MobiDB-lite"/>
    </source>
</evidence>
<dbReference type="CDD" id="cd06173">
    <property type="entry name" value="MFS_MefA_like"/>
    <property type="match status" value="1"/>
</dbReference>
<feature type="transmembrane region" description="Helical" evidence="8">
    <location>
        <begin position="117"/>
        <end position="137"/>
    </location>
</feature>
<feature type="transmembrane region" description="Helical" evidence="8">
    <location>
        <begin position="325"/>
        <end position="347"/>
    </location>
</feature>
<proteinExistence type="predicted"/>
<dbReference type="OrthoDB" id="9815525at2"/>
<evidence type="ECO:0000256" key="4">
    <source>
        <dbReference type="ARBA" id="ARBA00022692"/>
    </source>
</evidence>
<dbReference type="InterPro" id="IPR010290">
    <property type="entry name" value="TM_effector"/>
</dbReference>
<feature type="transmembrane region" description="Helical" evidence="8">
    <location>
        <begin position="301"/>
        <end position="319"/>
    </location>
</feature>
<name>A0A428Z0T5_KIBAR</name>
<keyword evidence="3" id="KW-1003">Cell membrane</keyword>
<keyword evidence="5 8" id="KW-1133">Transmembrane helix</keyword>
<feature type="transmembrane region" description="Helical" evidence="8">
    <location>
        <begin position="58"/>
        <end position="78"/>
    </location>
</feature>
<dbReference type="Gene3D" id="1.20.1250.20">
    <property type="entry name" value="MFS general substrate transporter like domains"/>
    <property type="match status" value="1"/>
</dbReference>
<keyword evidence="2" id="KW-0813">Transport</keyword>
<feature type="transmembrane region" description="Helical" evidence="8">
    <location>
        <begin position="32"/>
        <end position="52"/>
    </location>
</feature>
<comment type="caution">
    <text evidence="9">The sequence shown here is derived from an EMBL/GenBank/DDBJ whole genome shotgun (WGS) entry which is preliminary data.</text>
</comment>
<dbReference type="Pfam" id="PF05977">
    <property type="entry name" value="MFS_3"/>
    <property type="match status" value="1"/>
</dbReference>
<organism evidence="9 10">
    <name type="scientific">Kibdelosporangium aridum</name>
    <dbReference type="NCBI Taxonomy" id="2030"/>
    <lineage>
        <taxon>Bacteria</taxon>
        <taxon>Bacillati</taxon>
        <taxon>Actinomycetota</taxon>
        <taxon>Actinomycetes</taxon>
        <taxon>Pseudonocardiales</taxon>
        <taxon>Pseudonocardiaceae</taxon>
        <taxon>Kibdelosporangium</taxon>
    </lineage>
</organism>
<evidence type="ECO:0000256" key="5">
    <source>
        <dbReference type="ARBA" id="ARBA00022989"/>
    </source>
</evidence>
<evidence type="ECO:0000256" key="2">
    <source>
        <dbReference type="ARBA" id="ARBA00022448"/>
    </source>
</evidence>
<keyword evidence="6 8" id="KW-0472">Membrane</keyword>
<dbReference type="RefSeq" id="WP_051795242.1">
    <property type="nucleotide sequence ID" value="NZ_QHKI01000038.1"/>
</dbReference>
<feature type="transmembrane region" description="Helical" evidence="8">
    <location>
        <begin position="394"/>
        <end position="413"/>
    </location>
</feature>
<evidence type="ECO:0000256" key="6">
    <source>
        <dbReference type="ARBA" id="ARBA00023136"/>
    </source>
</evidence>
<dbReference type="PANTHER" id="PTHR23513">
    <property type="entry name" value="INTEGRAL MEMBRANE EFFLUX PROTEIN-RELATED"/>
    <property type="match status" value="1"/>
</dbReference>
<dbReference type="EMBL" id="QHKI01000038">
    <property type="protein sequence ID" value="RSM78005.1"/>
    <property type="molecule type" value="Genomic_DNA"/>
</dbReference>
<evidence type="ECO:0000313" key="9">
    <source>
        <dbReference type="EMBL" id="RSM78005.1"/>
    </source>
</evidence>
<evidence type="ECO:0000256" key="3">
    <source>
        <dbReference type="ARBA" id="ARBA00022475"/>
    </source>
</evidence>
<comment type="subcellular location">
    <subcellularLocation>
        <location evidence="1">Cell membrane</location>
        <topology evidence="1">Multi-pass membrane protein</topology>
    </subcellularLocation>
</comment>
<feature type="region of interest" description="Disordered" evidence="7">
    <location>
        <begin position="420"/>
        <end position="442"/>
    </location>
</feature>
<accession>A0A428Z0T5</accession>
<feature type="transmembrane region" description="Helical" evidence="8">
    <location>
        <begin position="90"/>
        <end position="111"/>
    </location>
</feature>
<protein>
    <submittedName>
        <fullName evidence="9">MFS transporter</fullName>
    </submittedName>
</protein>
<reference evidence="9 10" key="1">
    <citation type="submission" date="2018-05" db="EMBL/GenBank/DDBJ databases">
        <title>Evolution of GPA BGCs.</title>
        <authorList>
            <person name="Waglechner N."/>
            <person name="Wright G.D."/>
        </authorList>
    </citation>
    <scope>NUCLEOTIDE SEQUENCE [LARGE SCALE GENOMIC DNA]</scope>
    <source>
        <strain evidence="9 10">A82846</strain>
    </source>
</reference>
<dbReference type="PANTHER" id="PTHR23513:SF6">
    <property type="entry name" value="MAJOR FACILITATOR SUPERFAMILY ASSOCIATED DOMAIN-CONTAINING PROTEIN"/>
    <property type="match status" value="1"/>
</dbReference>